<feature type="transmembrane region" description="Helical" evidence="1">
    <location>
        <begin position="54"/>
        <end position="73"/>
    </location>
</feature>
<accession>A0A0F9HNR5</accession>
<proteinExistence type="predicted"/>
<feature type="transmembrane region" description="Helical" evidence="1">
    <location>
        <begin position="21"/>
        <end position="48"/>
    </location>
</feature>
<sequence length="143" mass="15767">MKEICDRRHDKSLRQATIRDFLTVTASALFLGLTFFGSTEIASLLGIADSSATILMSAATFLLLTAAIWQLSADRIAAFQNYRGIQEFAAISNKIEYVTSGSALGDDVATYWAKEITQMYDNAARDIPRITDREHAVAKKRLG</sequence>
<organism evidence="2">
    <name type="scientific">marine sediment metagenome</name>
    <dbReference type="NCBI Taxonomy" id="412755"/>
    <lineage>
        <taxon>unclassified sequences</taxon>
        <taxon>metagenomes</taxon>
        <taxon>ecological metagenomes</taxon>
    </lineage>
</organism>
<reference evidence="2" key="1">
    <citation type="journal article" date="2015" name="Nature">
        <title>Complex archaea that bridge the gap between prokaryotes and eukaryotes.</title>
        <authorList>
            <person name="Spang A."/>
            <person name="Saw J.H."/>
            <person name="Jorgensen S.L."/>
            <person name="Zaremba-Niedzwiedzka K."/>
            <person name="Martijn J."/>
            <person name="Lind A.E."/>
            <person name="van Eijk R."/>
            <person name="Schleper C."/>
            <person name="Guy L."/>
            <person name="Ettema T.J."/>
        </authorList>
    </citation>
    <scope>NUCLEOTIDE SEQUENCE</scope>
</reference>
<keyword evidence="1" id="KW-0472">Membrane</keyword>
<dbReference type="EMBL" id="LAZR01016351">
    <property type="protein sequence ID" value="KKM04887.1"/>
    <property type="molecule type" value="Genomic_DNA"/>
</dbReference>
<keyword evidence="1" id="KW-1133">Transmembrane helix</keyword>
<keyword evidence="1" id="KW-0812">Transmembrane</keyword>
<name>A0A0F9HNR5_9ZZZZ</name>
<evidence type="ECO:0000313" key="2">
    <source>
        <dbReference type="EMBL" id="KKM04887.1"/>
    </source>
</evidence>
<comment type="caution">
    <text evidence="2">The sequence shown here is derived from an EMBL/GenBank/DDBJ whole genome shotgun (WGS) entry which is preliminary data.</text>
</comment>
<gene>
    <name evidence="2" type="ORF">LCGC14_1759690</name>
</gene>
<protein>
    <submittedName>
        <fullName evidence="2">Uncharacterized protein</fullName>
    </submittedName>
</protein>
<evidence type="ECO:0000256" key="1">
    <source>
        <dbReference type="SAM" id="Phobius"/>
    </source>
</evidence>
<dbReference type="AlphaFoldDB" id="A0A0F9HNR5"/>